<evidence type="ECO:0000256" key="1">
    <source>
        <dbReference type="SAM" id="MobiDB-lite"/>
    </source>
</evidence>
<feature type="region of interest" description="Disordered" evidence="1">
    <location>
        <begin position="26"/>
        <end position="48"/>
    </location>
</feature>
<comment type="caution">
    <text evidence="2">The sequence shown here is derived from an EMBL/GenBank/DDBJ whole genome shotgun (WGS) entry which is preliminary data.</text>
</comment>
<reference evidence="2 3" key="1">
    <citation type="submission" date="2019-01" db="EMBL/GenBank/DDBJ databases">
        <title>Draft genome sequence of Psathyrella aberdarensis IHI B618.</title>
        <authorList>
            <person name="Buettner E."/>
            <person name="Kellner H."/>
        </authorList>
    </citation>
    <scope>NUCLEOTIDE SEQUENCE [LARGE SCALE GENOMIC DNA]</scope>
    <source>
        <strain evidence="2 3">IHI B618</strain>
    </source>
</reference>
<dbReference type="AlphaFoldDB" id="A0A4Q2DA08"/>
<evidence type="ECO:0000313" key="3">
    <source>
        <dbReference type="Proteomes" id="UP000290288"/>
    </source>
</evidence>
<gene>
    <name evidence="2" type="ORF">EST38_g9428</name>
</gene>
<evidence type="ECO:0000313" key="2">
    <source>
        <dbReference type="EMBL" id="RXW16427.1"/>
    </source>
</evidence>
<name>A0A4Q2DA08_9AGAR</name>
<accession>A0A4Q2DA08</accession>
<protein>
    <submittedName>
        <fullName evidence="2">Uncharacterized protein</fullName>
    </submittedName>
</protein>
<dbReference type="Proteomes" id="UP000290288">
    <property type="component" value="Unassembled WGS sequence"/>
</dbReference>
<dbReference type="EMBL" id="SDEE01000439">
    <property type="protein sequence ID" value="RXW16427.1"/>
    <property type="molecule type" value="Genomic_DNA"/>
</dbReference>
<keyword evidence="3" id="KW-1185">Reference proteome</keyword>
<organism evidence="2 3">
    <name type="scientific">Candolleomyces aberdarensis</name>
    <dbReference type="NCBI Taxonomy" id="2316362"/>
    <lineage>
        <taxon>Eukaryota</taxon>
        <taxon>Fungi</taxon>
        <taxon>Dikarya</taxon>
        <taxon>Basidiomycota</taxon>
        <taxon>Agaricomycotina</taxon>
        <taxon>Agaricomycetes</taxon>
        <taxon>Agaricomycetidae</taxon>
        <taxon>Agaricales</taxon>
        <taxon>Agaricineae</taxon>
        <taxon>Psathyrellaceae</taxon>
        <taxon>Candolleomyces</taxon>
    </lineage>
</organism>
<proteinExistence type="predicted"/>
<sequence>MVPRSLLKVEELSKVALGMQTLYDSRGKKSCREAPANHNMAKAETTKA</sequence>